<protein>
    <submittedName>
        <fullName evidence="1">Uncharacterized protein</fullName>
    </submittedName>
</protein>
<reference evidence="1 2" key="1">
    <citation type="submission" date="2020-02" db="EMBL/GenBank/DDBJ databases">
        <authorList>
            <person name="Ferguson B K."/>
        </authorList>
    </citation>
    <scope>NUCLEOTIDE SEQUENCE [LARGE SCALE GENOMIC DNA]</scope>
</reference>
<feature type="non-terminal residue" evidence="1">
    <location>
        <position position="1"/>
    </location>
</feature>
<keyword evidence="2" id="KW-1185">Reference proteome</keyword>
<evidence type="ECO:0000313" key="2">
    <source>
        <dbReference type="Proteomes" id="UP000479190"/>
    </source>
</evidence>
<name>A0A6H5HWM8_9HYME</name>
<dbReference type="EMBL" id="CADCXV010000314">
    <property type="protein sequence ID" value="CAB0029464.1"/>
    <property type="molecule type" value="Genomic_DNA"/>
</dbReference>
<dbReference type="Proteomes" id="UP000479190">
    <property type="component" value="Unassembled WGS sequence"/>
</dbReference>
<gene>
    <name evidence="1" type="ORF">TBRA_LOCUS1501</name>
</gene>
<evidence type="ECO:0000313" key="1">
    <source>
        <dbReference type="EMBL" id="CAB0029464.1"/>
    </source>
</evidence>
<accession>A0A6H5HWM8</accession>
<organism evidence="1 2">
    <name type="scientific">Trichogramma brassicae</name>
    <dbReference type="NCBI Taxonomy" id="86971"/>
    <lineage>
        <taxon>Eukaryota</taxon>
        <taxon>Metazoa</taxon>
        <taxon>Ecdysozoa</taxon>
        <taxon>Arthropoda</taxon>
        <taxon>Hexapoda</taxon>
        <taxon>Insecta</taxon>
        <taxon>Pterygota</taxon>
        <taxon>Neoptera</taxon>
        <taxon>Endopterygota</taxon>
        <taxon>Hymenoptera</taxon>
        <taxon>Apocrita</taxon>
        <taxon>Proctotrupomorpha</taxon>
        <taxon>Chalcidoidea</taxon>
        <taxon>Trichogrammatidae</taxon>
        <taxon>Trichogramma</taxon>
    </lineage>
</organism>
<sequence>DLRCPCRLFLNSSAEAECMFCMTKRLSRLTRINFFNMASTAPAYKFDLHRSSWRAPDCPRRRLSPGPLGVGSIVRGALPTTILWLLPIGALHFDYCPLDFFTATPISRSARAWCVHRPFGDRSPTPPQPGSAIFLMSPGRSSDLAFLMAGADVAGCSLVC</sequence>
<proteinExistence type="predicted"/>
<dbReference type="AlphaFoldDB" id="A0A6H5HWM8"/>